<comment type="caution">
    <text evidence="1">The sequence shown here is derived from an EMBL/GenBank/DDBJ whole genome shotgun (WGS) entry which is preliminary data.</text>
</comment>
<protein>
    <recommendedName>
        <fullName evidence="3">Zinc-dependent peptidase</fullName>
    </recommendedName>
</protein>
<organism evidence="1 2">
    <name type="scientific">Thiogranum longum</name>
    <dbReference type="NCBI Taxonomy" id="1537524"/>
    <lineage>
        <taxon>Bacteria</taxon>
        <taxon>Pseudomonadati</taxon>
        <taxon>Pseudomonadota</taxon>
        <taxon>Gammaproteobacteria</taxon>
        <taxon>Chromatiales</taxon>
        <taxon>Ectothiorhodospiraceae</taxon>
        <taxon>Thiogranum</taxon>
    </lineage>
</organism>
<keyword evidence="2" id="KW-1185">Reference proteome</keyword>
<accession>A0A4R1HCG8</accession>
<dbReference type="InterPro" id="IPR024079">
    <property type="entry name" value="MetalloPept_cat_dom_sf"/>
</dbReference>
<dbReference type="SUPFAM" id="SSF55486">
    <property type="entry name" value="Metalloproteases ('zincins'), catalytic domain"/>
    <property type="match status" value="1"/>
</dbReference>
<dbReference type="Pfam" id="PF06167">
    <property type="entry name" value="Peptidase_M90"/>
    <property type="match status" value="1"/>
</dbReference>
<proteinExistence type="predicted"/>
<dbReference type="OrthoDB" id="9786424at2"/>
<evidence type="ECO:0008006" key="3">
    <source>
        <dbReference type="Google" id="ProtNLM"/>
    </source>
</evidence>
<dbReference type="InterPro" id="IPR042252">
    <property type="entry name" value="MtfA_N"/>
</dbReference>
<dbReference type="Gene3D" id="3.40.390.10">
    <property type="entry name" value="Collagenase (Catalytic Domain)"/>
    <property type="match status" value="1"/>
</dbReference>
<dbReference type="Gene3D" id="1.10.472.150">
    <property type="entry name" value="Glucose-regulated metallo-peptidase M90, N-terminal domain"/>
    <property type="match status" value="1"/>
</dbReference>
<dbReference type="InterPro" id="IPR010384">
    <property type="entry name" value="MtfA_fam"/>
</dbReference>
<dbReference type="Proteomes" id="UP000295707">
    <property type="component" value="Unassembled WGS sequence"/>
</dbReference>
<dbReference type="PANTHER" id="PTHR30164">
    <property type="entry name" value="MTFA PEPTIDASE"/>
    <property type="match status" value="1"/>
</dbReference>
<dbReference type="GO" id="GO:0005829">
    <property type="term" value="C:cytosol"/>
    <property type="evidence" value="ECO:0007669"/>
    <property type="project" value="TreeGrafter"/>
</dbReference>
<dbReference type="RefSeq" id="WP_132972063.1">
    <property type="nucleotide sequence ID" value="NZ_SMFX01000001.1"/>
</dbReference>
<gene>
    <name evidence="1" type="ORF">DFR30_1518</name>
</gene>
<dbReference type="PANTHER" id="PTHR30164:SF2">
    <property type="entry name" value="PROTEIN MTFA"/>
    <property type="match status" value="1"/>
</dbReference>
<reference evidence="1 2" key="1">
    <citation type="submission" date="2019-03" db="EMBL/GenBank/DDBJ databases">
        <title>Genomic Encyclopedia of Type Strains, Phase IV (KMG-IV): sequencing the most valuable type-strain genomes for metagenomic binning, comparative biology and taxonomic classification.</title>
        <authorList>
            <person name="Goeker M."/>
        </authorList>
    </citation>
    <scope>NUCLEOTIDE SEQUENCE [LARGE SCALE GENOMIC DNA]</scope>
    <source>
        <strain evidence="1 2">DSM 19610</strain>
    </source>
</reference>
<name>A0A4R1HCG8_9GAMM</name>
<dbReference type="GO" id="GO:0008237">
    <property type="term" value="F:metallopeptidase activity"/>
    <property type="evidence" value="ECO:0007669"/>
    <property type="project" value="InterPro"/>
</dbReference>
<dbReference type="AlphaFoldDB" id="A0A4R1HCG8"/>
<evidence type="ECO:0000313" key="2">
    <source>
        <dbReference type="Proteomes" id="UP000295707"/>
    </source>
</evidence>
<dbReference type="CDD" id="cd20169">
    <property type="entry name" value="Peptidase_M90_mtfA"/>
    <property type="match status" value="1"/>
</dbReference>
<dbReference type="GO" id="GO:0004177">
    <property type="term" value="F:aminopeptidase activity"/>
    <property type="evidence" value="ECO:0007669"/>
    <property type="project" value="TreeGrafter"/>
</dbReference>
<evidence type="ECO:0000313" key="1">
    <source>
        <dbReference type="EMBL" id="TCK18243.1"/>
    </source>
</evidence>
<dbReference type="EMBL" id="SMFX01000001">
    <property type="protein sequence ID" value="TCK18243.1"/>
    <property type="molecule type" value="Genomic_DNA"/>
</dbReference>
<sequence length="254" mass="28925">MFKLFKKWRQQQIISRSTVSPASWDKAFQQLPLLDYLSEAERNQLRRLAILLLHEKSFIGAHDLDVSEAMQLLIALQACLPILHLGLDWYSGWTTIIIYPAGFAPKREVVDEFGLVHTVKNELIGEAWQRGPVILSWEDSETAGIVDGHNVVIHEFVHKLDMLNGAADGFPPQHKRAQAEAWPERFSTAYEDFQKNPKPGLSRYGATAPAEFLAVLSEVFFEKPEVLYDAYPKVYEALSLFFRQDPIKRARSSG</sequence>